<sequence length="466" mass="49054">MEVRRTCCGLEGVDVRLREPYVHVLHGDRVLPHIQQVDGPEYAADADAAAVVRRGVRPAAAVSKARQPALVQRHPGVHRRVRCLRQLHPVHHPEPVIAAGAAAAQAGAPDAPPGPVPLAPLLRRSRHEPREAAADRVSVRVAVPERAALGVVVALVRRVVPEAAPRAVVEREPLQLRRRRAAVDDDEAGEQRRVADEVAVVGLVGAVHDAERERLRLEVGNAREDVPVPRPARVDTFRASHEEELREPADDELERDVAGGRVGGVAPGRDVPGDAVPGVHAQLHAREQRVRRVVEALPRHAVLGVGAAAVAVGAEDEVAGVQELRGGARGDVAAGGWCGGGPDGDVVAVEDGEAAAGGEVERGRGGEHGVLAVGDPDDGRRAWDAGVPDAEVGSAVGGAVRGEEAERVDAAGRDERLVAGQRRVPVDGVGGCRGGDGGEEEEKGRYRARRHPLPRFPNGGASRTSR</sequence>
<evidence type="ECO:0000313" key="3">
    <source>
        <dbReference type="Proteomes" id="UP001497457"/>
    </source>
</evidence>
<reference evidence="2 3" key="2">
    <citation type="submission" date="2024-10" db="EMBL/GenBank/DDBJ databases">
        <authorList>
            <person name="Ryan C."/>
        </authorList>
    </citation>
    <scope>NUCLEOTIDE SEQUENCE [LARGE SCALE GENOMIC DNA]</scope>
</reference>
<evidence type="ECO:0000256" key="1">
    <source>
        <dbReference type="SAM" id="MobiDB-lite"/>
    </source>
</evidence>
<organism evidence="2 3">
    <name type="scientific">Urochloa decumbens</name>
    <dbReference type="NCBI Taxonomy" id="240449"/>
    <lineage>
        <taxon>Eukaryota</taxon>
        <taxon>Viridiplantae</taxon>
        <taxon>Streptophyta</taxon>
        <taxon>Embryophyta</taxon>
        <taxon>Tracheophyta</taxon>
        <taxon>Spermatophyta</taxon>
        <taxon>Magnoliopsida</taxon>
        <taxon>Liliopsida</taxon>
        <taxon>Poales</taxon>
        <taxon>Poaceae</taxon>
        <taxon>PACMAD clade</taxon>
        <taxon>Panicoideae</taxon>
        <taxon>Panicodae</taxon>
        <taxon>Paniceae</taxon>
        <taxon>Melinidinae</taxon>
        <taxon>Urochloa</taxon>
    </lineage>
</organism>
<dbReference type="Proteomes" id="UP001497457">
    <property type="component" value="Chromosome 18b"/>
</dbReference>
<keyword evidence="3" id="KW-1185">Reference proteome</keyword>
<proteinExistence type="predicted"/>
<evidence type="ECO:0000313" key="2">
    <source>
        <dbReference type="EMBL" id="CAL4954186.1"/>
    </source>
</evidence>
<gene>
    <name evidence="2" type="ORF">URODEC1_LOCUS40653</name>
</gene>
<dbReference type="EMBL" id="OZ075128">
    <property type="protein sequence ID" value="CAL4954186.1"/>
    <property type="molecule type" value="Genomic_DNA"/>
</dbReference>
<dbReference type="AlphaFoldDB" id="A0ABC8Z5I0"/>
<name>A0ABC8Z5I0_9POAL</name>
<feature type="region of interest" description="Disordered" evidence="1">
    <location>
        <begin position="411"/>
        <end position="466"/>
    </location>
</feature>
<accession>A0ABC8Z5I0</accession>
<protein>
    <submittedName>
        <fullName evidence="2">Uncharacterized protein</fullName>
    </submittedName>
</protein>
<reference evidence="3" key="1">
    <citation type="submission" date="2024-06" db="EMBL/GenBank/DDBJ databases">
        <authorList>
            <person name="Ryan C."/>
        </authorList>
    </citation>
    <scope>NUCLEOTIDE SEQUENCE [LARGE SCALE GENOMIC DNA]</scope>
</reference>